<reference evidence="1 2" key="1">
    <citation type="submission" date="2024-05" db="EMBL/GenBank/DDBJ databases">
        <title>Genome sequencing and assembly of Indian major carp, Cirrhinus mrigala (Hamilton, 1822).</title>
        <authorList>
            <person name="Mohindra V."/>
            <person name="Chowdhury L.M."/>
            <person name="Lal K."/>
            <person name="Jena J.K."/>
        </authorList>
    </citation>
    <scope>NUCLEOTIDE SEQUENCE [LARGE SCALE GENOMIC DNA]</scope>
    <source>
        <strain evidence="1">CM1030</strain>
        <tissue evidence="1">Blood</tissue>
    </source>
</reference>
<keyword evidence="2" id="KW-1185">Reference proteome</keyword>
<dbReference type="Proteomes" id="UP001529510">
    <property type="component" value="Unassembled WGS sequence"/>
</dbReference>
<dbReference type="EMBL" id="JAMKFB020000004">
    <property type="protein sequence ID" value="KAL0196467.1"/>
    <property type="molecule type" value="Genomic_DNA"/>
</dbReference>
<evidence type="ECO:0000313" key="1">
    <source>
        <dbReference type="EMBL" id="KAL0196467.1"/>
    </source>
</evidence>
<accession>A0ABD0RF44</accession>
<organism evidence="1 2">
    <name type="scientific">Cirrhinus mrigala</name>
    <name type="common">Mrigala</name>
    <dbReference type="NCBI Taxonomy" id="683832"/>
    <lineage>
        <taxon>Eukaryota</taxon>
        <taxon>Metazoa</taxon>
        <taxon>Chordata</taxon>
        <taxon>Craniata</taxon>
        <taxon>Vertebrata</taxon>
        <taxon>Euteleostomi</taxon>
        <taxon>Actinopterygii</taxon>
        <taxon>Neopterygii</taxon>
        <taxon>Teleostei</taxon>
        <taxon>Ostariophysi</taxon>
        <taxon>Cypriniformes</taxon>
        <taxon>Cyprinidae</taxon>
        <taxon>Labeoninae</taxon>
        <taxon>Labeonini</taxon>
        <taxon>Cirrhinus</taxon>
    </lineage>
</organism>
<feature type="non-terminal residue" evidence="1">
    <location>
        <position position="67"/>
    </location>
</feature>
<name>A0ABD0RF44_CIRMR</name>
<protein>
    <submittedName>
        <fullName evidence="1">Uncharacterized protein</fullName>
    </submittedName>
</protein>
<feature type="non-terminal residue" evidence="1">
    <location>
        <position position="1"/>
    </location>
</feature>
<gene>
    <name evidence="1" type="ORF">M9458_010039</name>
</gene>
<dbReference type="AlphaFoldDB" id="A0ABD0RF44"/>
<sequence length="67" mass="7873">PFFIMTVRCWRTITRRLPGICSCRGPSTTFWPVWTTWTSNAFASWSSRPYWPPTSRNTLTSWLNSTL</sequence>
<proteinExistence type="predicted"/>
<evidence type="ECO:0000313" key="2">
    <source>
        <dbReference type="Proteomes" id="UP001529510"/>
    </source>
</evidence>
<comment type="caution">
    <text evidence="1">The sequence shown here is derived from an EMBL/GenBank/DDBJ whole genome shotgun (WGS) entry which is preliminary data.</text>
</comment>